<evidence type="ECO:0000259" key="1">
    <source>
        <dbReference type="Pfam" id="PF12680"/>
    </source>
</evidence>
<dbReference type="Pfam" id="PF12680">
    <property type="entry name" value="SnoaL_2"/>
    <property type="match status" value="1"/>
</dbReference>
<dbReference type="EMBL" id="JADJZA010000001">
    <property type="protein sequence ID" value="MBK9295581.1"/>
    <property type="molecule type" value="Genomic_DNA"/>
</dbReference>
<reference evidence="2 3" key="1">
    <citation type="submission" date="2020-10" db="EMBL/GenBank/DDBJ databases">
        <title>Connecting structure to function with the recovery of over 1000 high-quality activated sludge metagenome-assembled genomes encoding full-length rRNA genes using long-read sequencing.</title>
        <authorList>
            <person name="Singleton C.M."/>
            <person name="Petriglieri F."/>
            <person name="Kristensen J.M."/>
            <person name="Kirkegaard R.H."/>
            <person name="Michaelsen T.Y."/>
            <person name="Andersen M.H."/>
            <person name="Karst S.M."/>
            <person name="Dueholm M.S."/>
            <person name="Nielsen P.H."/>
            <person name="Albertsen M."/>
        </authorList>
    </citation>
    <scope>NUCLEOTIDE SEQUENCE [LARGE SCALE GENOMIC DNA]</scope>
    <source>
        <strain evidence="2">Lyne_18-Q3-R50-59_MAXAC.006</strain>
    </source>
</reference>
<protein>
    <submittedName>
        <fullName evidence="2">Nuclear transport factor 2 family protein</fullName>
    </submittedName>
</protein>
<dbReference type="SUPFAM" id="SSF54427">
    <property type="entry name" value="NTF2-like"/>
    <property type="match status" value="1"/>
</dbReference>
<evidence type="ECO:0000313" key="2">
    <source>
        <dbReference type="EMBL" id="MBK9295581.1"/>
    </source>
</evidence>
<organism evidence="2 3">
    <name type="scientific">Candidatus Neomicrothrix subdominans</name>
    <dbReference type="NCBI Taxonomy" id="2954438"/>
    <lineage>
        <taxon>Bacteria</taxon>
        <taxon>Bacillati</taxon>
        <taxon>Actinomycetota</taxon>
        <taxon>Acidimicrobiia</taxon>
        <taxon>Acidimicrobiales</taxon>
        <taxon>Microthrixaceae</taxon>
        <taxon>Candidatus Neomicrothrix</taxon>
    </lineage>
</organism>
<evidence type="ECO:0000313" key="3">
    <source>
        <dbReference type="Proteomes" id="UP000727993"/>
    </source>
</evidence>
<gene>
    <name evidence="2" type="ORF">IPN02_01640</name>
</gene>
<comment type="caution">
    <text evidence="2">The sequence shown here is derived from an EMBL/GenBank/DDBJ whole genome shotgun (WGS) entry which is preliminary data.</text>
</comment>
<proteinExistence type="predicted"/>
<dbReference type="Proteomes" id="UP000727993">
    <property type="component" value="Unassembled WGS sequence"/>
</dbReference>
<dbReference type="InterPro" id="IPR037401">
    <property type="entry name" value="SnoaL-like"/>
</dbReference>
<feature type="domain" description="SnoaL-like" evidence="1">
    <location>
        <begin position="13"/>
        <end position="117"/>
    </location>
</feature>
<sequence length="146" mass="16818">MSDMTDDDRRELVERFWDALNQRDFAAVGAMMSERGHYVDVPVIGVEPGAHGPAQTEARLRLGLELLSDYRLHPGTIVVTGDMVITEHLEEWWWRDGEHAEVRFCSVMEVRDGKVDRWWDYVDLNSIFSVAPQWWTDHIAAGYQGA</sequence>
<dbReference type="Gene3D" id="3.10.450.50">
    <property type="match status" value="1"/>
</dbReference>
<name>A0A936NAK9_9ACTN</name>
<dbReference type="AlphaFoldDB" id="A0A936NAK9"/>
<accession>A0A936NAK9</accession>
<dbReference type="InterPro" id="IPR032710">
    <property type="entry name" value="NTF2-like_dom_sf"/>
</dbReference>